<feature type="transmembrane region" description="Helical" evidence="17">
    <location>
        <begin position="89"/>
        <end position="109"/>
    </location>
</feature>
<evidence type="ECO:0000313" key="19">
    <source>
        <dbReference type="Proteomes" id="UP001164718"/>
    </source>
</evidence>
<protein>
    <recommendedName>
        <fullName evidence="4 17">Undecaprenyl-diphosphatase</fullName>
        <ecNumber evidence="3 17">3.6.1.27</ecNumber>
    </recommendedName>
    <alternativeName>
        <fullName evidence="15 17">Bacitracin resistance protein</fullName>
    </alternativeName>
    <alternativeName>
        <fullName evidence="14 17">Undecaprenyl pyrophosphate phosphatase</fullName>
    </alternativeName>
</protein>
<keyword evidence="5 17" id="KW-1003">Cell membrane</keyword>
<evidence type="ECO:0000256" key="9">
    <source>
        <dbReference type="ARBA" id="ARBA00022984"/>
    </source>
</evidence>
<feature type="transmembrane region" description="Helical" evidence="17">
    <location>
        <begin position="249"/>
        <end position="266"/>
    </location>
</feature>
<dbReference type="GO" id="GO:0009252">
    <property type="term" value="P:peptidoglycan biosynthetic process"/>
    <property type="evidence" value="ECO:0007669"/>
    <property type="project" value="UniProtKB-KW"/>
</dbReference>
<dbReference type="PANTHER" id="PTHR30622">
    <property type="entry name" value="UNDECAPRENYL-DIPHOSPHATASE"/>
    <property type="match status" value="1"/>
</dbReference>
<keyword evidence="9 17" id="KW-0573">Peptidoglycan synthesis</keyword>
<dbReference type="GO" id="GO:0071555">
    <property type="term" value="P:cell wall organization"/>
    <property type="evidence" value="ECO:0007669"/>
    <property type="project" value="UniProtKB-KW"/>
</dbReference>
<evidence type="ECO:0000256" key="1">
    <source>
        <dbReference type="ARBA" id="ARBA00004651"/>
    </source>
</evidence>
<comment type="subcellular location">
    <subcellularLocation>
        <location evidence="1 17">Cell membrane</location>
        <topology evidence="1 17">Multi-pass membrane protein</topology>
    </subcellularLocation>
</comment>
<dbReference type="PANTHER" id="PTHR30622:SF2">
    <property type="entry name" value="UNDECAPRENYL-DIPHOSPHATASE"/>
    <property type="match status" value="1"/>
</dbReference>
<dbReference type="Proteomes" id="UP001164718">
    <property type="component" value="Chromosome"/>
</dbReference>
<dbReference type="AlphaFoldDB" id="A0A9E8RVN7"/>
<name>A0A9E8RVN7_9BACI</name>
<dbReference type="EC" id="3.6.1.27" evidence="3 17"/>
<evidence type="ECO:0000256" key="17">
    <source>
        <dbReference type="HAMAP-Rule" id="MF_01006"/>
    </source>
</evidence>
<dbReference type="GO" id="GO:0046677">
    <property type="term" value="P:response to antibiotic"/>
    <property type="evidence" value="ECO:0007669"/>
    <property type="project" value="UniProtKB-UniRule"/>
</dbReference>
<evidence type="ECO:0000313" key="18">
    <source>
        <dbReference type="EMBL" id="WAA10875.1"/>
    </source>
</evidence>
<comment type="miscellaneous">
    <text evidence="17">Bacitracin is thought to be involved in the inhibition of peptidoglycan synthesis by sequestering undecaprenyl diphosphate, thereby reducing the pool of lipid carrier available.</text>
</comment>
<evidence type="ECO:0000256" key="14">
    <source>
        <dbReference type="ARBA" id="ARBA00032707"/>
    </source>
</evidence>
<dbReference type="KEGG" id="faf:OE104_06050"/>
<dbReference type="HAMAP" id="MF_01006">
    <property type="entry name" value="Undec_diphosphatase"/>
    <property type="match status" value="1"/>
</dbReference>
<feature type="transmembrane region" description="Helical" evidence="17">
    <location>
        <begin position="50"/>
        <end position="68"/>
    </location>
</feature>
<reference evidence="18" key="1">
    <citation type="submission" date="2022-09" db="EMBL/GenBank/DDBJ databases">
        <title>Complete Genomes of Fervidibacillus albus and Fervidibacillus halotolerans isolated from tidal flat sediments.</title>
        <authorList>
            <person name="Kwon K.K."/>
            <person name="Yang S.-H."/>
            <person name="Park M.J."/>
            <person name="Oh H.-M."/>
        </authorList>
    </citation>
    <scope>NUCLEOTIDE SEQUENCE</scope>
    <source>
        <strain evidence="18">MEBiC13591</strain>
    </source>
</reference>
<dbReference type="RefSeq" id="WP_275418684.1">
    <property type="nucleotide sequence ID" value="NZ_CP106878.1"/>
</dbReference>
<evidence type="ECO:0000256" key="8">
    <source>
        <dbReference type="ARBA" id="ARBA00022960"/>
    </source>
</evidence>
<keyword evidence="8 17" id="KW-0133">Cell shape</keyword>
<feature type="transmembrane region" description="Helical" evidence="17">
    <location>
        <begin position="218"/>
        <end position="237"/>
    </location>
</feature>
<feature type="transmembrane region" description="Helical" evidence="17">
    <location>
        <begin position="121"/>
        <end position="138"/>
    </location>
</feature>
<keyword evidence="7 17" id="KW-0378">Hydrolase</keyword>
<accession>A0A9E8RVN7</accession>
<dbReference type="Pfam" id="PF02673">
    <property type="entry name" value="BacA"/>
    <property type="match status" value="1"/>
</dbReference>
<evidence type="ECO:0000256" key="2">
    <source>
        <dbReference type="ARBA" id="ARBA00010621"/>
    </source>
</evidence>
<dbReference type="InterPro" id="IPR003824">
    <property type="entry name" value="UppP"/>
</dbReference>
<keyword evidence="11 17" id="KW-0472">Membrane</keyword>
<evidence type="ECO:0000256" key="11">
    <source>
        <dbReference type="ARBA" id="ARBA00023136"/>
    </source>
</evidence>
<evidence type="ECO:0000256" key="6">
    <source>
        <dbReference type="ARBA" id="ARBA00022692"/>
    </source>
</evidence>
<sequence length="267" mass="29416">MESFVILLKYAFLGILQGITEPIPVSSSGHLVIVQEFFGIGTDKNMSFEVLMNFASLLAVLVLFKNDIISLAKGSLDYIATRNHGKKSAFLFVIYLIVATVPAGVVGLLFEDQISETFKDLHYLAGALFVTGLALWMIRNLKGKKGEKNITMTDALIVGVAQSLALIPGISRSGATIVAALGIGMKRETAFLFSFLLYIPVSFGTTLLSLNDFQMDELLIPNTIAFLLSFIFSYISLKWFKGIVERGNLKYFAYYCFALSIVLLIFT</sequence>
<evidence type="ECO:0000256" key="16">
    <source>
        <dbReference type="ARBA" id="ARBA00047594"/>
    </source>
</evidence>
<comment type="catalytic activity">
    <reaction evidence="16 17">
        <text>di-trans,octa-cis-undecaprenyl diphosphate + H2O = di-trans,octa-cis-undecaprenyl phosphate + phosphate + H(+)</text>
        <dbReference type="Rhea" id="RHEA:28094"/>
        <dbReference type="ChEBI" id="CHEBI:15377"/>
        <dbReference type="ChEBI" id="CHEBI:15378"/>
        <dbReference type="ChEBI" id="CHEBI:43474"/>
        <dbReference type="ChEBI" id="CHEBI:58405"/>
        <dbReference type="ChEBI" id="CHEBI:60392"/>
        <dbReference type="EC" id="3.6.1.27"/>
    </reaction>
</comment>
<comment type="similarity">
    <text evidence="2 17">Belongs to the UppP family.</text>
</comment>
<evidence type="ECO:0000256" key="5">
    <source>
        <dbReference type="ARBA" id="ARBA00022475"/>
    </source>
</evidence>
<organism evidence="18 19">
    <name type="scientific">Fervidibacillus albus</name>
    <dbReference type="NCBI Taxonomy" id="2980026"/>
    <lineage>
        <taxon>Bacteria</taxon>
        <taxon>Bacillati</taxon>
        <taxon>Bacillota</taxon>
        <taxon>Bacilli</taxon>
        <taxon>Bacillales</taxon>
        <taxon>Bacillaceae</taxon>
        <taxon>Fervidibacillus</taxon>
    </lineage>
</organism>
<keyword evidence="12 17" id="KW-0046">Antibiotic resistance</keyword>
<keyword evidence="10 17" id="KW-1133">Transmembrane helix</keyword>
<dbReference type="GO" id="GO:0008360">
    <property type="term" value="P:regulation of cell shape"/>
    <property type="evidence" value="ECO:0007669"/>
    <property type="project" value="UniProtKB-KW"/>
</dbReference>
<gene>
    <name evidence="17" type="primary">uppP</name>
    <name evidence="18" type="ORF">OE104_06050</name>
</gene>
<keyword evidence="6 17" id="KW-0812">Transmembrane</keyword>
<proteinExistence type="inferred from homology"/>
<evidence type="ECO:0000256" key="4">
    <source>
        <dbReference type="ARBA" id="ARBA00021581"/>
    </source>
</evidence>
<evidence type="ECO:0000256" key="10">
    <source>
        <dbReference type="ARBA" id="ARBA00022989"/>
    </source>
</evidence>
<evidence type="ECO:0000256" key="13">
    <source>
        <dbReference type="ARBA" id="ARBA00023316"/>
    </source>
</evidence>
<evidence type="ECO:0000256" key="12">
    <source>
        <dbReference type="ARBA" id="ARBA00023251"/>
    </source>
</evidence>
<feature type="transmembrane region" description="Helical" evidence="17">
    <location>
        <begin position="190"/>
        <end position="211"/>
    </location>
</feature>
<keyword evidence="19" id="KW-1185">Reference proteome</keyword>
<dbReference type="GO" id="GO:0005886">
    <property type="term" value="C:plasma membrane"/>
    <property type="evidence" value="ECO:0007669"/>
    <property type="project" value="UniProtKB-SubCell"/>
</dbReference>
<evidence type="ECO:0000256" key="15">
    <source>
        <dbReference type="ARBA" id="ARBA00032932"/>
    </source>
</evidence>
<dbReference type="GO" id="GO:0050380">
    <property type="term" value="F:undecaprenyl-diphosphatase activity"/>
    <property type="evidence" value="ECO:0007669"/>
    <property type="project" value="UniProtKB-UniRule"/>
</dbReference>
<keyword evidence="13 17" id="KW-0961">Cell wall biogenesis/degradation</keyword>
<dbReference type="EMBL" id="CP106878">
    <property type="protein sequence ID" value="WAA10875.1"/>
    <property type="molecule type" value="Genomic_DNA"/>
</dbReference>
<evidence type="ECO:0000256" key="7">
    <source>
        <dbReference type="ARBA" id="ARBA00022801"/>
    </source>
</evidence>
<comment type="function">
    <text evidence="17">Catalyzes the dephosphorylation of undecaprenyl diphosphate (UPP). Confers resistance to bacitracin.</text>
</comment>
<evidence type="ECO:0000256" key="3">
    <source>
        <dbReference type="ARBA" id="ARBA00012374"/>
    </source>
</evidence>